<feature type="transmembrane region" description="Helical" evidence="10">
    <location>
        <begin position="333"/>
        <end position="352"/>
    </location>
</feature>
<dbReference type="Pfam" id="PF04188">
    <property type="entry name" value="Mannosyl_trans2"/>
    <property type="match status" value="1"/>
</dbReference>
<evidence type="ECO:0000313" key="11">
    <source>
        <dbReference type="EMBL" id="OGM68968.1"/>
    </source>
</evidence>
<proteinExistence type="predicted"/>
<reference evidence="11 12" key="1">
    <citation type="journal article" date="2016" name="Nat. Commun.">
        <title>Thousands of microbial genomes shed light on interconnected biogeochemical processes in an aquifer system.</title>
        <authorList>
            <person name="Anantharaman K."/>
            <person name="Brown C.T."/>
            <person name="Hug L.A."/>
            <person name="Sharon I."/>
            <person name="Castelle C.J."/>
            <person name="Probst A.J."/>
            <person name="Thomas B.C."/>
            <person name="Singh A."/>
            <person name="Wilkins M.J."/>
            <person name="Karaoz U."/>
            <person name="Brodie E.L."/>
            <person name="Williams K.H."/>
            <person name="Hubbard S.S."/>
            <person name="Banfield J.F."/>
        </authorList>
    </citation>
    <scope>NUCLEOTIDE SEQUENCE [LARGE SCALE GENOMIC DNA]</scope>
</reference>
<feature type="transmembrane region" description="Helical" evidence="10">
    <location>
        <begin position="125"/>
        <end position="143"/>
    </location>
</feature>
<dbReference type="Proteomes" id="UP000178429">
    <property type="component" value="Unassembled WGS sequence"/>
</dbReference>
<dbReference type="GO" id="GO:0031501">
    <property type="term" value="C:mannosyltransferase complex"/>
    <property type="evidence" value="ECO:0007669"/>
    <property type="project" value="TreeGrafter"/>
</dbReference>
<comment type="caution">
    <text evidence="11">The sequence shown here is derived from an EMBL/GenBank/DDBJ whole genome shotgun (WGS) entry which is preliminary data.</text>
</comment>
<dbReference type="STRING" id="1802525.A2975_02130"/>
<feature type="transmembrane region" description="Helical" evidence="10">
    <location>
        <begin position="289"/>
        <end position="313"/>
    </location>
</feature>
<keyword evidence="4" id="KW-0328">Glycosyltransferase</keyword>
<evidence type="ECO:0000256" key="7">
    <source>
        <dbReference type="ARBA" id="ARBA00022824"/>
    </source>
</evidence>
<keyword evidence="6 10" id="KW-0812">Transmembrane</keyword>
<feature type="transmembrane region" description="Helical" evidence="10">
    <location>
        <begin position="198"/>
        <end position="215"/>
    </location>
</feature>
<evidence type="ECO:0008006" key="13">
    <source>
        <dbReference type="Google" id="ProtNLM"/>
    </source>
</evidence>
<keyword evidence="9 10" id="KW-0472">Membrane</keyword>
<evidence type="ECO:0000256" key="2">
    <source>
        <dbReference type="ARBA" id="ARBA00004687"/>
    </source>
</evidence>
<keyword evidence="5" id="KW-0808">Transferase</keyword>
<name>A0A1F8C092_9BACT</name>
<protein>
    <recommendedName>
        <fullName evidence="13">Glycosyltransferase RgtA/B/C/D-like domain-containing protein</fullName>
    </recommendedName>
</protein>
<evidence type="ECO:0000256" key="8">
    <source>
        <dbReference type="ARBA" id="ARBA00022989"/>
    </source>
</evidence>
<organism evidence="11 12">
    <name type="scientific">Candidatus Woesebacteria bacterium RIFCSPLOWO2_01_FULL_44_14</name>
    <dbReference type="NCBI Taxonomy" id="1802525"/>
    <lineage>
        <taxon>Bacteria</taxon>
        <taxon>Candidatus Woeseibacteriota</taxon>
    </lineage>
</organism>
<accession>A0A1F8C092</accession>
<dbReference type="AlphaFoldDB" id="A0A1F8C092"/>
<evidence type="ECO:0000256" key="5">
    <source>
        <dbReference type="ARBA" id="ARBA00022679"/>
    </source>
</evidence>
<dbReference type="UniPathway" id="UPA00196"/>
<gene>
    <name evidence="11" type="ORF">A2975_02130</name>
</gene>
<keyword evidence="7" id="KW-0256">Endoplasmic reticulum</keyword>
<dbReference type="GO" id="GO:0006506">
    <property type="term" value="P:GPI anchor biosynthetic process"/>
    <property type="evidence" value="ECO:0007669"/>
    <property type="project" value="UniProtKB-UniPathway"/>
</dbReference>
<dbReference type="GO" id="GO:0004376">
    <property type="term" value="F:GPI mannosyltransferase activity"/>
    <property type="evidence" value="ECO:0007669"/>
    <property type="project" value="InterPro"/>
</dbReference>
<keyword evidence="3" id="KW-0337">GPI-anchor biosynthesis</keyword>
<feature type="transmembrane region" description="Helical" evidence="10">
    <location>
        <begin position="262"/>
        <end position="282"/>
    </location>
</feature>
<sequence length="358" mass="40948">MQKVLIIFLTSRLTFILFAFLASYFTPLVTGYLGQQYDPALPRLAWVWANFDGMHYLSIADNGYAGDNFAFFPLYPFLINLTAYLIPISKLYLGLTISWTALLGSLILIHKIIRLDYSEKIATRALILLSFFPMAFFYQSVYAESLFLLVSTTSFYLLRKQKWFASGIFGTLALASRPFAIALLPALLIEAFPKNKKVFLTIFLAGLGLLAYLAYQQIAFGDFLLFQKSLVGWEQDRVVLIPQTIYRYFKIFAAPGSLQAHWVSYVEFICVFAYFWLSFWVFKKIRKSYGVFMITLMLIVTGLGTFTSVPRYLTSMFPGFLGLSVLFKNRVKFSIVLIIFLILGFIFTAYFSQGVYVA</sequence>
<dbReference type="PANTHER" id="PTHR12468">
    <property type="entry name" value="GPI MANNOSYLTRANSFERASE 2"/>
    <property type="match status" value="1"/>
</dbReference>
<evidence type="ECO:0000256" key="3">
    <source>
        <dbReference type="ARBA" id="ARBA00022502"/>
    </source>
</evidence>
<comment type="pathway">
    <text evidence="2">Glycolipid biosynthesis; glycosylphosphatidylinositol-anchor biosynthesis.</text>
</comment>
<evidence type="ECO:0000256" key="10">
    <source>
        <dbReference type="SAM" id="Phobius"/>
    </source>
</evidence>
<evidence type="ECO:0000256" key="9">
    <source>
        <dbReference type="ARBA" id="ARBA00023136"/>
    </source>
</evidence>
<dbReference type="InterPro" id="IPR007315">
    <property type="entry name" value="PIG-V/Gpi18"/>
</dbReference>
<feature type="transmembrane region" description="Helical" evidence="10">
    <location>
        <begin position="92"/>
        <end position="113"/>
    </location>
</feature>
<dbReference type="GO" id="GO:0000009">
    <property type="term" value="F:alpha-1,6-mannosyltransferase activity"/>
    <property type="evidence" value="ECO:0007669"/>
    <property type="project" value="InterPro"/>
</dbReference>
<evidence type="ECO:0000256" key="1">
    <source>
        <dbReference type="ARBA" id="ARBA00004477"/>
    </source>
</evidence>
<comment type="subcellular location">
    <subcellularLocation>
        <location evidence="1">Endoplasmic reticulum membrane</location>
        <topology evidence="1">Multi-pass membrane protein</topology>
    </subcellularLocation>
</comment>
<dbReference type="GO" id="GO:0016020">
    <property type="term" value="C:membrane"/>
    <property type="evidence" value="ECO:0007669"/>
    <property type="project" value="GOC"/>
</dbReference>
<feature type="transmembrane region" description="Helical" evidence="10">
    <location>
        <begin position="12"/>
        <end position="34"/>
    </location>
</feature>
<evidence type="ECO:0000256" key="4">
    <source>
        <dbReference type="ARBA" id="ARBA00022676"/>
    </source>
</evidence>
<dbReference type="EMBL" id="MGHL01000015">
    <property type="protein sequence ID" value="OGM68968.1"/>
    <property type="molecule type" value="Genomic_DNA"/>
</dbReference>
<feature type="transmembrane region" description="Helical" evidence="10">
    <location>
        <begin position="163"/>
        <end position="186"/>
    </location>
</feature>
<keyword evidence="8 10" id="KW-1133">Transmembrane helix</keyword>
<evidence type="ECO:0000256" key="6">
    <source>
        <dbReference type="ARBA" id="ARBA00022692"/>
    </source>
</evidence>
<dbReference type="PANTHER" id="PTHR12468:SF2">
    <property type="entry name" value="GPI MANNOSYLTRANSFERASE 2"/>
    <property type="match status" value="1"/>
</dbReference>
<evidence type="ECO:0000313" key="12">
    <source>
        <dbReference type="Proteomes" id="UP000178429"/>
    </source>
</evidence>